<dbReference type="RefSeq" id="XP_070857708.1">
    <property type="nucleotide sequence ID" value="XM_071003812.1"/>
</dbReference>
<dbReference type="InterPro" id="IPR012337">
    <property type="entry name" value="RNaseH-like_sf"/>
</dbReference>
<dbReference type="InterPro" id="IPR036397">
    <property type="entry name" value="RNaseH_sf"/>
</dbReference>
<dbReference type="PANTHER" id="PTHR15092">
    <property type="entry name" value="POLY A -SPECIFIC RIBONUCLEASE/TARGET OF EGR1, MEMBER 1"/>
    <property type="match status" value="1"/>
</dbReference>
<dbReference type="Proteomes" id="UP001610728">
    <property type="component" value="Unassembled WGS sequence"/>
</dbReference>
<dbReference type="GeneID" id="98119754"/>
<dbReference type="InterPro" id="IPR006941">
    <property type="entry name" value="RNase_CAF1"/>
</dbReference>
<reference evidence="2 3" key="1">
    <citation type="submission" date="2020-05" db="EMBL/GenBank/DDBJ databases">
        <title>Ceratocystis lukuohia genome.</title>
        <authorList>
            <person name="Harrington T.C."/>
            <person name="Kim K."/>
            <person name="Mayers C.G."/>
        </authorList>
    </citation>
    <scope>NUCLEOTIDE SEQUENCE [LARGE SCALE GENOMIC DNA]</scope>
    <source>
        <strain evidence="2 3">C4212</strain>
    </source>
</reference>
<evidence type="ECO:0000313" key="2">
    <source>
        <dbReference type="EMBL" id="KAL2886528.1"/>
    </source>
</evidence>
<sequence length="449" mass="51356">MNFDPEHNLSLPLSCPYRRHIATAVLGVSSQPWSSLFCSIDLEFSGIKSTITTQKLGLTCVQVDGSDYKTQSYSFMVTPFLSFLDNASTRQARTRDLERRLIFSASSMEMLMNTGFNFHQALKTGVPYLSRQEQDRLQSNDLIERNVQRKLGVKLPGQFANIVIEQAEKPWYEKQKKRISEWIINGMAKTLLCYPEECYQITNRHRDMAISIIPENLAVTIIRDCKNNCLTLKKQAQAMRQDVQHCIGLRLIIEALAGNPNLGTYLDCHWYGHRHASHNVHVCDEDMAAMSEATSTLQDLCDEYSTLPQTNPEFPYLVGHNILWDLAFLHQCFVRDLPKCYDEFQTSIHSMFPRILDTKVMTSTIDSTLTNYSLTSIWRRISNTVPEIKVEIPYDAFQCGVAHDAAYDSYITACVAISIIREHTGQRLGDWNGDNLKEFRNRLGLRNDA</sequence>
<evidence type="ECO:0000313" key="3">
    <source>
        <dbReference type="Proteomes" id="UP001610728"/>
    </source>
</evidence>
<dbReference type="InterPro" id="IPR051181">
    <property type="entry name" value="CAF1_poly(A)_ribonucleases"/>
</dbReference>
<organism evidence="2 3">
    <name type="scientific">Ceratocystis lukuohia</name>
    <dbReference type="NCBI Taxonomy" id="2019550"/>
    <lineage>
        <taxon>Eukaryota</taxon>
        <taxon>Fungi</taxon>
        <taxon>Dikarya</taxon>
        <taxon>Ascomycota</taxon>
        <taxon>Pezizomycotina</taxon>
        <taxon>Sordariomycetes</taxon>
        <taxon>Hypocreomycetidae</taxon>
        <taxon>Microascales</taxon>
        <taxon>Ceratocystidaceae</taxon>
        <taxon>Ceratocystis</taxon>
    </lineage>
</organism>
<dbReference type="SUPFAM" id="SSF53098">
    <property type="entry name" value="Ribonuclease H-like"/>
    <property type="match status" value="1"/>
</dbReference>
<protein>
    <submittedName>
        <fullName evidence="2">Poly(A)-specific ribonuclease PARN-like domain-containing protein 1</fullName>
    </submittedName>
</protein>
<dbReference type="PANTHER" id="PTHR15092:SF47">
    <property type="entry name" value="POLY(A)-SPECIFIC EXORIBONUCLEASE PARN"/>
    <property type="match status" value="1"/>
</dbReference>
<dbReference type="EMBL" id="JABSNW010000006">
    <property type="protein sequence ID" value="KAL2886528.1"/>
    <property type="molecule type" value="Genomic_DNA"/>
</dbReference>
<accession>A0ABR4ME60</accession>
<name>A0ABR4ME60_9PEZI</name>
<keyword evidence="3" id="KW-1185">Reference proteome</keyword>
<gene>
    <name evidence="2" type="ORF">HOO65_060358</name>
</gene>
<dbReference type="Pfam" id="PF04857">
    <property type="entry name" value="CAF1"/>
    <property type="match status" value="1"/>
</dbReference>
<comment type="caution">
    <text evidence="2">The sequence shown here is derived from an EMBL/GenBank/DDBJ whole genome shotgun (WGS) entry which is preliminary data.</text>
</comment>
<comment type="similarity">
    <text evidence="1">Belongs to the CAF1 family.</text>
</comment>
<proteinExistence type="inferred from homology"/>
<evidence type="ECO:0000256" key="1">
    <source>
        <dbReference type="ARBA" id="ARBA00008372"/>
    </source>
</evidence>
<dbReference type="Gene3D" id="3.30.420.10">
    <property type="entry name" value="Ribonuclease H-like superfamily/Ribonuclease H"/>
    <property type="match status" value="2"/>
</dbReference>